<dbReference type="Proteomes" id="UP001500618">
    <property type="component" value="Unassembled WGS sequence"/>
</dbReference>
<dbReference type="EMBL" id="BAAANY010000023">
    <property type="protein sequence ID" value="GAA1701869.1"/>
    <property type="molecule type" value="Genomic_DNA"/>
</dbReference>
<dbReference type="Gene3D" id="3.40.1620.10">
    <property type="entry name" value="YefM-like domain"/>
    <property type="match status" value="1"/>
</dbReference>
<evidence type="ECO:0000313" key="3">
    <source>
        <dbReference type="Proteomes" id="UP001500618"/>
    </source>
</evidence>
<comment type="similarity">
    <text evidence="1">Belongs to the phD/YefM antitoxin family.</text>
</comment>
<dbReference type="NCBIfam" id="TIGR01552">
    <property type="entry name" value="phd_fam"/>
    <property type="match status" value="1"/>
</dbReference>
<proteinExistence type="inferred from homology"/>
<sequence>MYMIAGAPKETTMAISELSRNVAQAVRRAEEGEMITVTRDGLPVAMLRPYERSNREALIALYADRQPDPAFATAIEEAHAAMWGEPPR</sequence>
<comment type="caution">
    <text evidence="2">The sequence shown here is derived from an EMBL/GenBank/DDBJ whole genome shotgun (WGS) entry which is preliminary data.</text>
</comment>
<organism evidence="2 3">
    <name type="scientific">Fodinicola feengrottensis</name>
    <dbReference type="NCBI Taxonomy" id="435914"/>
    <lineage>
        <taxon>Bacteria</taxon>
        <taxon>Bacillati</taxon>
        <taxon>Actinomycetota</taxon>
        <taxon>Actinomycetes</taxon>
        <taxon>Mycobacteriales</taxon>
        <taxon>Fodinicola</taxon>
    </lineage>
</organism>
<protein>
    <recommendedName>
        <fullName evidence="4">Antitoxin</fullName>
    </recommendedName>
</protein>
<accession>A0ABN2IBP6</accession>
<evidence type="ECO:0000256" key="1">
    <source>
        <dbReference type="ARBA" id="ARBA00009981"/>
    </source>
</evidence>
<reference evidence="2 3" key="1">
    <citation type="journal article" date="2019" name="Int. J. Syst. Evol. Microbiol.">
        <title>The Global Catalogue of Microorganisms (GCM) 10K type strain sequencing project: providing services to taxonomists for standard genome sequencing and annotation.</title>
        <authorList>
            <consortium name="The Broad Institute Genomics Platform"/>
            <consortium name="The Broad Institute Genome Sequencing Center for Infectious Disease"/>
            <person name="Wu L."/>
            <person name="Ma J."/>
        </authorList>
    </citation>
    <scope>NUCLEOTIDE SEQUENCE [LARGE SCALE GENOMIC DNA]</scope>
    <source>
        <strain evidence="2 3">JCM 14718</strain>
    </source>
</reference>
<keyword evidence="3" id="KW-1185">Reference proteome</keyword>
<evidence type="ECO:0000313" key="2">
    <source>
        <dbReference type="EMBL" id="GAA1701869.1"/>
    </source>
</evidence>
<dbReference type="SUPFAM" id="SSF143120">
    <property type="entry name" value="YefM-like"/>
    <property type="match status" value="1"/>
</dbReference>
<name>A0ABN2IBP6_9ACTN</name>
<gene>
    <name evidence="2" type="ORF">GCM10009765_59310</name>
</gene>
<evidence type="ECO:0008006" key="4">
    <source>
        <dbReference type="Google" id="ProtNLM"/>
    </source>
</evidence>
<dbReference type="InterPro" id="IPR036165">
    <property type="entry name" value="YefM-like_sf"/>
</dbReference>